<dbReference type="AlphaFoldDB" id="A0A518E2V3"/>
<keyword evidence="1" id="KW-0472">Membrane</keyword>
<keyword evidence="1" id="KW-1133">Transmembrane helix</keyword>
<dbReference type="EMBL" id="CP036433">
    <property type="protein sequence ID" value="QDU98417.1"/>
    <property type="molecule type" value="Genomic_DNA"/>
</dbReference>
<protein>
    <submittedName>
        <fullName evidence="2">Uncharacterized protein</fullName>
    </submittedName>
</protein>
<reference evidence="2 3" key="1">
    <citation type="submission" date="2019-02" db="EMBL/GenBank/DDBJ databases">
        <title>Deep-cultivation of Planctomycetes and their phenomic and genomic characterization uncovers novel biology.</title>
        <authorList>
            <person name="Wiegand S."/>
            <person name="Jogler M."/>
            <person name="Boedeker C."/>
            <person name="Pinto D."/>
            <person name="Vollmers J."/>
            <person name="Rivas-Marin E."/>
            <person name="Kohn T."/>
            <person name="Peeters S.H."/>
            <person name="Heuer A."/>
            <person name="Rast P."/>
            <person name="Oberbeckmann S."/>
            <person name="Bunk B."/>
            <person name="Jeske O."/>
            <person name="Meyerdierks A."/>
            <person name="Storesund J.E."/>
            <person name="Kallscheuer N."/>
            <person name="Luecker S."/>
            <person name="Lage O.M."/>
            <person name="Pohl T."/>
            <person name="Merkel B.J."/>
            <person name="Hornburger P."/>
            <person name="Mueller R.-W."/>
            <person name="Bruemmer F."/>
            <person name="Labrenz M."/>
            <person name="Spormann A.M."/>
            <person name="Op den Camp H."/>
            <person name="Overmann J."/>
            <person name="Amann R."/>
            <person name="Jetten M.S.M."/>
            <person name="Mascher T."/>
            <person name="Medema M.H."/>
            <person name="Devos D.P."/>
            <person name="Kaster A.-K."/>
            <person name="Ovreas L."/>
            <person name="Rohde M."/>
            <person name="Galperin M.Y."/>
            <person name="Jogler C."/>
        </authorList>
    </citation>
    <scope>NUCLEOTIDE SEQUENCE [LARGE SCALE GENOMIC DNA]</scope>
    <source>
        <strain evidence="2 3">Pla85_3_4</strain>
    </source>
</reference>
<proteinExistence type="predicted"/>
<dbReference type="KEGG" id="lcre:Pla8534_62850"/>
<gene>
    <name evidence="2" type="ORF">Pla8534_62850</name>
</gene>
<feature type="transmembrane region" description="Helical" evidence="1">
    <location>
        <begin position="24"/>
        <end position="46"/>
    </location>
</feature>
<feature type="transmembrane region" description="Helical" evidence="1">
    <location>
        <begin position="67"/>
        <end position="86"/>
    </location>
</feature>
<evidence type="ECO:0000256" key="1">
    <source>
        <dbReference type="SAM" id="Phobius"/>
    </source>
</evidence>
<name>A0A518E2V3_9BACT</name>
<evidence type="ECO:0000313" key="2">
    <source>
        <dbReference type="EMBL" id="QDU98417.1"/>
    </source>
</evidence>
<dbReference type="RefSeq" id="WP_145057652.1">
    <property type="nucleotide sequence ID" value="NZ_CP036433.1"/>
</dbReference>
<accession>A0A518E2V3</accession>
<sequence length="119" mass="13280">MTDNPYQSPAAPPTSTWRLCQWRLYAWLALPCLVSLLTYVAGYARAYQQGRLVKWNKTWHTEASQELLVLAVTLALLIAAIGSTHAKASDKLFNVALSLAVAYTIHLLLFVSWLTMTQA</sequence>
<organism evidence="2 3">
    <name type="scientific">Lignipirellula cremea</name>
    <dbReference type="NCBI Taxonomy" id="2528010"/>
    <lineage>
        <taxon>Bacteria</taxon>
        <taxon>Pseudomonadati</taxon>
        <taxon>Planctomycetota</taxon>
        <taxon>Planctomycetia</taxon>
        <taxon>Pirellulales</taxon>
        <taxon>Pirellulaceae</taxon>
        <taxon>Lignipirellula</taxon>
    </lineage>
</organism>
<keyword evidence="1" id="KW-0812">Transmembrane</keyword>
<keyword evidence="3" id="KW-1185">Reference proteome</keyword>
<dbReference type="Proteomes" id="UP000317648">
    <property type="component" value="Chromosome"/>
</dbReference>
<feature type="transmembrane region" description="Helical" evidence="1">
    <location>
        <begin position="92"/>
        <end position="114"/>
    </location>
</feature>
<evidence type="ECO:0000313" key="3">
    <source>
        <dbReference type="Proteomes" id="UP000317648"/>
    </source>
</evidence>